<dbReference type="EMBL" id="CP054929">
    <property type="protein sequence ID" value="QKW48758.1"/>
    <property type="molecule type" value="Genomic_DNA"/>
</dbReference>
<dbReference type="AlphaFoldDB" id="A0A7H8N3Z7"/>
<dbReference type="SUPFAM" id="SSF51735">
    <property type="entry name" value="NAD(P)-binding Rossmann-fold domains"/>
    <property type="match status" value="1"/>
</dbReference>
<dbReference type="PANTHER" id="PTHR48079:SF9">
    <property type="entry name" value="PUTATIVE-RELATED"/>
    <property type="match status" value="1"/>
</dbReference>
<reference evidence="3 4" key="1">
    <citation type="submission" date="2020-06" db="EMBL/GenBank/DDBJ databases">
        <title>Genome mining for natural products.</title>
        <authorList>
            <person name="Zhang B."/>
            <person name="Shi J."/>
            <person name="Ge H."/>
        </authorList>
    </citation>
    <scope>NUCLEOTIDE SEQUENCE [LARGE SCALE GENOMIC DNA]</scope>
    <source>
        <strain evidence="3 4">NA00687</strain>
    </source>
</reference>
<feature type="domain" description="NAD-dependent epimerase/dehydratase" evidence="2">
    <location>
        <begin position="3"/>
        <end position="213"/>
    </location>
</feature>
<dbReference type="GO" id="GO:0004029">
    <property type="term" value="F:aldehyde dehydrogenase (NAD+) activity"/>
    <property type="evidence" value="ECO:0007669"/>
    <property type="project" value="TreeGrafter"/>
</dbReference>
<gene>
    <name evidence="3" type="ORF">HUT08_03440</name>
</gene>
<dbReference type="GO" id="GO:0005737">
    <property type="term" value="C:cytoplasm"/>
    <property type="evidence" value="ECO:0007669"/>
    <property type="project" value="TreeGrafter"/>
</dbReference>
<organism evidence="3 4">
    <name type="scientific">Streptomyces buecherae</name>
    <dbReference type="NCBI Taxonomy" id="2763006"/>
    <lineage>
        <taxon>Bacteria</taxon>
        <taxon>Bacillati</taxon>
        <taxon>Actinomycetota</taxon>
        <taxon>Actinomycetes</taxon>
        <taxon>Kitasatosporales</taxon>
        <taxon>Streptomycetaceae</taxon>
        <taxon>Streptomyces</taxon>
    </lineage>
</organism>
<feature type="region of interest" description="Disordered" evidence="1">
    <location>
        <begin position="301"/>
        <end position="333"/>
    </location>
</feature>
<name>A0A7H8N3Z7_9ACTN</name>
<sequence>MRVFVTGATGYIGSAVVRELIATGHEVVGLARSDTAAAALTTAGAAVHRGCLGDLDSLRTGAAAADGVIHLAFSRDVSDYVDAGKLDVGAVEALGAALAGTGKPLVVTSATLLLAMVAPGCRGTEEVPPVPGSTAPRIAAENAVMALAEQGVRASVVRLAPAVHGEGGRGLISRLADLACERGVSAYVGDGANRWPAVHRWDAARLFRLAVEAAPARSILHGVAEEGVPLRAIAEVIGHRLRVPVVSLTPDEAGCHFEFLADLVSLDNLASSDLTRQRLGWSPRCPALLPDLDADPRFATCASAPEATDDPAPRGDQPDPCCRQPMAEQPTLG</sequence>
<protein>
    <submittedName>
        <fullName evidence="3">SDR family oxidoreductase</fullName>
    </submittedName>
</protein>
<dbReference type="Proteomes" id="UP000509303">
    <property type="component" value="Chromosome"/>
</dbReference>
<dbReference type="InterPro" id="IPR051783">
    <property type="entry name" value="NAD(P)-dependent_oxidoreduct"/>
</dbReference>
<evidence type="ECO:0000313" key="4">
    <source>
        <dbReference type="Proteomes" id="UP000509303"/>
    </source>
</evidence>
<dbReference type="RefSeq" id="WP_176160490.1">
    <property type="nucleotide sequence ID" value="NZ_CP054929.1"/>
</dbReference>
<evidence type="ECO:0000259" key="2">
    <source>
        <dbReference type="Pfam" id="PF01370"/>
    </source>
</evidence>
<dbReference type="InterPro" id="IPR001509">
    <property type="entry name" value="Epimerase_deHydtase"/>
</dbReference>
<proteinExistence type="predicted"/>
<evidence type="ECO:0000256" key="1">
    <source>
        <dbReference type="SAM" id="MobiDB-lite"/>
    </source>
</evidence>
<dbReference type="Pfam" id="PF01370">
    <property type="entry name" value="Epimerase"/>
    <property type="match status" value="1"/>
</dbReference>
<dbReference type="Gene3D" id="3.40.50.720">
    <property type="entry name" value="NAD(P)-binding Rossmann-like Domain"/>
    <property type="match status" value="1"/>
</dbReference>
<accession>A0A7H8N3Z7</accession>
<dbReference type="PANTHER" id="PTHR48079">
    <property type="entry name" value="PROTEIN YEEZ"/>
    <property type="match status" value="1"/>
</dbReference>
<evidence type="ECO:0000313" key="3">
    <source>
        <dbReference type="EMBL" id="QKW48758.1"/>
    </source>
</evidence>
<dbReference type="InterPro" id="IPR036291">
    <property type="entry name" value="NAD(P)-bd_dom_sf"/>
</dbReference>
<keyword evidence="4" id="KW-1185">Reference proteome</keyword>
<dbReference type="CDD" id="cd05262">
    <property type="entry name" value="SDR_a7"/>
    <property type="match status" value="1"/>
</dbReference>